<feature type="transmembrane region" description="Helical" evidence="8">
    <location>
        <begin position="439"/>
        <end position="458"/>
    </location>
</feature>
<dbReference type="InParanoid" id="A0A165DDK9"/>
<dbReference type="GO" id="GO:0016020">
    <property type="term" value="C:membrane"/>
    <property type="evidence" value="ECO:0007669"/>
    <property type="project" value="UniProtKB-SubCell"/>
</dbReference>
<evidence type="ECO:0000256" key="5">
    <source>
        <dbReference type="ARBA" id="ARBA00023136"/>
    </source>
</evidence>
<feature type="transmembrane region" description="Helical" evidence="8">
    <location>
        <begin position="208"/>
        <end position="227"/>
    </location>
</feature>
<dbReference type="Pfam" id="PF07690">
    <property type="entry name" value="MFS_1"/>
    <property type="match status" value="1"/>
</dbReference>
<keyword evidence="5 8" id="KW-0472">Membrane</keyword>
<feature type="compositionally biased region" description="Acidic residues" evidence="7">
    <location>
        <begin position="519"/>
        <end position="530"/>
    </location>
</feature>
<dbReference type="Gene3D" id="1.20.1250.20">
    <property type="entry name" value="MFS general substrate transporter like domains"/>
    <property type="match status" value="1"/>
</dbReference>
<evidence type="ECO:0000256" key="4">
    <source>
        <dbReference type="ARBA" id="ARBA00022989"/>
    </source>
</evidence>
<feature type="transmembrane region" description="Helical" evidence="8">
    <location>
        <begin position="308"/>
        <end position="325"/>
    </location>
</feature>
<evidence type="ECO:0000256" key="6">
    <source>
        <dbReference type="ARBA" id="ARBA00037968"/>
    </source>
</evidence>
<dbReference type="GO" id="GO:0022857">
    <property type="term" value="F:transmembrane transporter activity"/>
    <property type="evidence" value="ECO:0007669"/>
    <property type="project" value="InterPro"/>
</dbReference>
<reference evidence="9 10" key="1">
    <citation type="journal article" date="2016" name="Mol. Biol. Evol.">
        <title>Comparative Genomics of Early-Diverging Mushroom-Forming Fungi Provides Insights into the Origins of Lignocellulose Decay Capabilities.</title>
        <authorList>
            <person name="Nagy L.G."/>
            <person name="Riley R."/>
            <person name="Tritt A."/>
            <person name="Adam C."/>
            <person name="Daum C."/>
            <person name="Floudas D."/>
            <person name="Sun H."/>
            <person name="Yadav J.S."/>
            <person name="Pangilinan J."/>
            <person name="Larsson K.H."/>
            <person name="Matsuura K."/>
            <person name="Barry K."/>
            <person name="Labutti K."/>
            <person name="Kuo R."/>
            <person name="Ohm R.A."/>
            <person name="Bhattacharya S.S."/>
            <person name="Shirouzu T."/>
            <person name="Yoshinaga Y."/>
            <person name="Martin F.M."/>
            <person name="Grigoriev I.V."/>
            <person name="Hibbett D.S."/>
        </authorList>
    </citation>
    <scope>NUCLEOTIDE SEQUENCE [LARGE SCALE GENOMIC DNA]</scope>
    <source>
        <strain evidence="9 10">HHB12733</strain>
    </source>
</reference>
<dbReference type="FunFam" id="1.20.1250.20:FF:000065">
    <property type="entry name" value="Putative MFS pantothenate transporter"/>
    <property type="match status" value="1"/>
</dbReference>
<dbReference type="OrthoDB" id="3639251at2759"/>
<keyword evidence="3 8" id="KW-0812">Transmembrane</keyword>
<evidence type="ECO:0000256" key="8">
    <source>
        <dbReference type="SAM" id="Phobius"/>
    </source>
</evidence>
<dbReference type="InterPro" id="IPR011701">
    <property type="entry name" value="MFS"/>
</dbReference>
<evidence type="ECO:0000256" key="3">
    <source>
        <dbReference type="ARBA" id="ARBA00022692"/>
    </source>
</evidence>
<dbReference type="PANTHER" id="PTHR43791:SF28">
    <property type="entry name" value="MAJOR FACILITATOR SUPERFAMILY (MFS) PROFILE DOMAIN-CONTAINING PROTEIN"/>
    <property type="match status" value="1"/>
</dbReference>
<dbReference type="EMBL" id="KV424062">
    <property type="protein sequence ID" value="KZT52581.1"/>
    <property type="molecule type" value="Genomic_DNA"/>
</dbReference>
<keyword evidence="4 8" id="KW-1133">Transmembrane helix</keyword>
<evidence type="ECO:0000256" key="1">
    <source>
        <dbReference type="ARBA" id="ARBA00004141"/>
    </source>
</evidence>
<evidence type="ECO:0000256" key="2">
    <source>
        <dbReference type="ARBA" id="ARBA00022448"/>
    </source>
</evidence>
<keyword evidence="10" id="KW-1185">Reference proteome</keyword>
<proteinExistence type="inferred from homology"/>
<evidence type="ECO:0000313" key="10">
    <source>
        <dbReference type="Proteomes" id="UP000076842"/>
    </source>
</evidence>
<evidence type="ECO:0000256" key="7">
    <source>
        <dbReference type="SAM" id="MobiDB-lite"/>
    </source>
</evidence>
<dbReference type="AlphaFoldDB" id="A0A165DDK9"/>
<feature type="transmembrane region" description="Helical" evidence="8">
    <location>
        <begin position="407"/>
        <end position="427"/>
    </location>
</feature>
<feature type="transmembrane region" description="Helical" evidence="8">
    <location>
        <begin position="372"/>
        <end position="395"/>
    </location>
</feature>
<organism evidence="9 10">
    <name type="scientific">Calocera cornea HHB12733</name>
    <dbReference type="NCBI Taxonomy" id="1353952"/>
    <lineage>
        <taxon>Eukaryota</taxon>
        <taxon>Fungi</taxon>
        <taxon>Dikarya</taxon>
        <taxon>Basidiomycota</taxon>
        <taxon>Agaricomycotina</taxon>
        <taxon>Dacrymycetes</taxon>
        <taxon>Dacrymycetales</taxon>
        <taxon>Dacrymycetaceae</taxon>
        <taxon>Calocera</taxon>
    </lineage>
</organism>
<accession>A0A165DDK9</accession>
<dbReference type="STRING" id="1353952.A0A165DDK9"/>
<dbReference type="FunCoup" id="A0A165DDK9">
    <property type="interactions" value="270"/>
</dbReference>
<gene>
    <name evidence="9" type="ORF">CALCODRAFT_520640</name>
</gene>
<comment type="similarity">
    <text evidence="6">Belongs to the major facilitator superfamily. Allantoate permease family.</text>
</comment>
<name>A0A165DDK9_9BASI</name>
<dbReference type="PANTHER" id="PTHR43791">
    <property type="entry name" value="PERMEASE-RELATED"/>
    <property type="match status" value="1"/>
</dbReference>
<feature type="transmembrane region" description="Helical" evidence="8">
    <location>
        <begin position="470"/>
        <end position="493"/>
    </location>
</feature>
<feature type="transmembrane region" description="Helical" evidence="8">
    <location>
        <begin position="345"/>
        <end position="365"/>
    </location>
</feature>
<protein>
    <submittedName>
        <fullName evidence="9">MFS general substrate transporter</fullName>
    </submittedName>
</protein>
<dbReference type="Proteomes" id="UP000076842">
    <property type="component" value="Unassembled WGS sequence"/>
</dbReference>
<keyword evidence="2" id="KW-0813">Transport</keyword>
<feature type="region of interest" description="Disordered" evidence="7">
    <location>
        <begin position="503"/>
        <end position="530"/>
    </location>
</feature>
<sequence length="530" mass="59070">MSKSATHRVAVAEVGADDAVLGELPKESVPTISPKINVTGEAMKGMGRWYWFTGIFDWYPAHMSKGEKSLVRKLDLAILAFCCVQFFLKYLDSTNITNAYNSGMSADLKLFGNELNYFNVTYNCGYMLAQIPLLLALSRPGWARWIFPGAELLWGIVTFTQSRAQNAGQLYAIRFILGMCEVPSFSGTNYILGSWYTSEEIYKRAGTWYISSGLGSMFSGYLQTAAYNGLNGVGGLAGWRWLFIVDGIITLPLAFVGFFTFPGLPSSKKPWFLTDEEHALATIRMNRQKSGQPTKITKATARRILTKWHFYVAVLMNMVYNLTSYPTNYMSLFLKRATDSNGNLIYTIQQVNTIPTAVSGVAALSSWLTASLVNVISIVPLFLAINAVGLFANIVLRIWNVPIALKFFAYICLGVNGSNNALMFGLANQMTRRDNEERAVTMAAMLMGGWALNAWVPVLEWPTVDAPQWMLGYTVQIPMTVLLTAVCLMAVYLHRREERQRESLGLNDVEEVSSREPADSEEAEYDEKTA</sequence>
<dbReference type="SUPFAM" id="SSF103473">
    <property type="entry name" value="MFS general substrate transporter"/>
    <property type="match status" value="1"/>
</dbReference>
<evidence type="ECO:0000313" key="9">
    <source>
        <dbReference type="EMBL" id="KZT52581.1"/>
    </source>
</evidence>
<feature type="transmembrane region" description="Helical" evidence="8">
    <location>
        <begin position="239"/>
        <end position="261"/>
    </location>
</feature>
<dbReference type="InterPro" id="IPR036259">
    <property type="entry name" value="MFS_trans_sf"/>
</dbReference>
<comment type="subcellular location">
    <subcellularLocation>
        <location evidence="1">Membrane</location>
        <topology evidence="1">Multi-pass membrane protein</topology>
    </subcellularLocation>
</comment>